<name>A0A1Q8V8K7_9ACTO</name>
<dbReference type="GO" id="GO:0005737">
    <property type="term" value="C:cytoplasm"/>
    <property type="evidence" value="ECO:0007669"/>
    <property type="project" value="UniProtKB-SubCell"/>
</dbReference>
<comment type="catalytic activity">
    <reaction evidence="3">
        <text>L-arginine + H2O = L-citrulline + NH4(+)</text>
        <dbReference type="Rhea" id="RHEA:19597"/>
        <dbReference type="ChEBI" id="CHEBI:15377"/>
        <dbReference type="ChEBI" id="CHEBI:28938"/>
        <dbReference type="ChEBI" id="CHEBI:32682"/>
        <dbReference type="ChEBI" id="CHEBI:57743"/>
        <dbReference type="EC" id="3.5.3.6"/>
    </reaction>
</comment>
<dbReference type="OrthoDB" id="9807502at2"/>
<dbReference type="Gene3D" id="3.75.10.10">
    <property type="entry name" value="L-arginine/glycine Amidinotransferase, Chain A"/>
    <property type="match status" value="1"/>
</dbReference>
<dbReference type="AlphaFoldDB" id="A0A1Q8V8K7"/>
<comment type="caution">
    <text evidence="5">The sequence shown here is derived from an EMBL/GenBank/DDBJ whole genome shotgun (WGS) entry which is preliminary data.</text>
</comment>
<evidence type="ECO:0000256" key="4">
    <source>
        <dbReference type="PIRSR" id="PIRSR006356-1"/>
    </source>
</evidence>
<evidence type="ECO:0000256" key="2">
    <source>
        <dbReference type="ARBA" id="ARBA00022801"/>
    </source>
</evidence>
<comment type="pathway">
    <text evidence="3">Amino-acid degradation; L-arginine degradation via ADI pathway; carbamoyl phosphate from L-arginine: step 1/2.</text>
</comment>
<evidence type="ECO:0000313" key="5">
    <source>
        <dbReference type="EMBL" id="OLO44452.1"/>
    </source>
</evidence>
<reference evidence="5 6" key="1">
    <citation type="submission" date="2016-12" db="EMBL/GenBank/DDBJ databases">
        <title>Genomic Comparison of strains in the 'Actinomyces naeslundii' Group.</title>
        <authorList>
            <person name="Mughal S.R."/>
            <person name="Do T."/>
            <person name="Gilbert S.C."/>
            <person name="Witherden E.A."/>
            <person name="Didelot X."/>
            <person name="Beighton D."/>
        </authorList>
    </citation>
    <scope>NUCLEOTIDE SEQUENCE [LARGE SCALE GENOMIC DNA]</scope>
    <source>
        <strain evidence="5 6">CCUG 33920</strain>
    </source>
</reference>
<keyword evidence="3" id="KW-0056">Arginine metabolism</keyword>
<evidence type="ECO:0000256" key="1">
    <source>
        <dbReference type="ARBA" id="ARBA00010206"/>
    </source>
</evidence>
<dbReference type="EMBL" id="MSKJ01000015">
    <property type="protein sequence ID" value="OLO44452.1"/>
    <property type="molecule type" value="Genomic_DNA"/>
</dbReference>
<dbReference type="InterPro" id="IPR003876">
    <property type="entry name" value="Arg_deiminase"/>
</dbReference>
<proteinExistence type="inferred from homology"/>
<dbReference type="PRINTS" id="PR01466">
    <property type="entry name" value="ARGDEIMINASE"/>
</dbReference>
<dbReference type="PANTHER" id="PTHR47271:SF2">
    <property type="entry name" value="ARGININE DEIMINASE"/>
    <property type="match status" value="1"/>
</dbReference>
<dbReference type="SUPFAM" id="SSF55909">
    <property type="entry name" value="Pentein"/>
    <property type="match status" value="1"/>
</dbReference>
<dbReference type="Pfam" id="PF02274">
    <property type="entry name" value="ADI"/>
    <property type="match status" value="1"/>
</dbReference>
<keyword evidence="3" id="KW-0963">Cytoplasm</keyword>
<feature type="active site" description="Amidino-cysteine intermediate" evidence="3 4">
    <location>
        <position position="402"/>
    </location>
</feature>
<dbReference type="UniPathway" id="UPA00254">
    <property type="reaction ID" value="UER00364"/>
</dbReference>
<sequence>MTEQKHGVYSEVGKLRRVMVCRPGRAHERLTPSNCHDLLFDDVLDVPKAQRDHDFFVELMRERGIDVLELRDLIADVLDIPKARSFILDRRVNHATMGVGVAEDLLAWLKEMPSAELGELLIGGLVSDEVPTDVFGSCISPFHVNSDDPEMLIAPLPNTLFTRDNSAWIYDGVEMSRMFWGTRRREVLLLTAIYRYHPMFNYDYKAWLNTVDQDMGHTFIEGGDIMPIGKGIVLVGMGERSTFQAVSQIAKSLFEAGSAERVIAARMPKERAAMHLDTVFTVCSEDVVNVYEPVVRAMDTFSLHPDETERGGIKVTYDEGYFVDVVSEALGVKLTPVMSTAGRYGAECEQWNDGNNVVALSPGVVVAYDRNYSINANLRAAGIEVLEIPSSELGRGRGGGHCMTCPIDRDPVY</sequence>
<comment type="similarity">
    <text evidence="1 3">Belongs to the arginine deiminase family.</text>
</comment>
<dbReference type="EC" id="3.5.3.6" evidence="3"/>
<accession>A0A1Q8V8K7</accession>
<evidence type="ECO:0000256" key="3">
    <source>
        <dbReference type="HAMAP-Rule" id="MF_00242"/>
    </source>
</evidence>
<dbReference type="PIRSF" id="PIRSF006356">
    <property type="entry name" value="Arg_deiminase"/>
    <property type="match status" value="1"/>
</dbReference>
<dbReference type="HAMAP" id="MF_00242">
    <property type="entry name" value="Arg_deiminase"/>
    <property type="match status" value="1"/>
</dbReference>
<protein>
    <recommendedName>
        <fullName evidence="3">Arginine deiminase</fullName>
        <shortName evidence="3">ADI</shortName>
        <ecNumber evidence="3">3.5.3.6</ecNumber>
    </recommendedName>
    <alternativeName>
        <fullName evidence="3">Arginine dihydrolase</fullName>
        <shortName evidence="3">AD</shortName>
    </alternativeName>
</protein>
<dbReference type="GO" id="GO:0019546">
    <property type="term" value="P:L-arginine deiminase pathway"/>
    <property type="evidence" value="ECO:0007669"/>
    <property type="project" value="TreeGrafter"/>
</dbReference>
<organism evidence="5 6">
    <name type="scientific">Actinomyces oris</name>
    <dbReference type="NCBI Taxonomy" id="544580"/>
    <lineage>
        <taxon>Bacteria</taxon>
        <taxon>Bacillati</taxon>
        <taxon>Actinomycetota</taxon>
        <taxon>Actinomycetes</taxon>
        <taxon>Actinomycetales</taxon>
        <taxon>Actinomycetaceae</taxon>
        <taxon>Actinomyces</taxon>
    </lineage>
</organism>
<dbReference type="RefSeq" id="WP_075376880.1">
    <property type="nucleotide sequence ID" value="NZ_MSKJ01000015.1"/>
</dbReference>
<evidence type="ECO:0000313" key="6">
    <source>
        <dbReference type="Proteomes" id="UP000186857"/>
    </source>
</evidence>
<dbReference type="NCBIfam" id="NF002381">
    <property type="entry name" value="PRK01388.1"/>
    <property type="match status" value="1"/>
</dbReference>
<gene>
    <name evidence="3" type="primary">arcA</name>
    <name evidence="5" type="ORF">BKH29_07465</name>
</gene>
<comment type="subcellular location">
    <subcellularLocation>
        <location evidence="3">Cytoplasm</location>
    </subcellularLocation>
</comment>
<keyword evidence="2 3" id="KW-0378">Hydrolase</keyword>
<dbReference type="Proteomes" id="UP000186857">
    <property type="component" value="Unassembled WGS sequence"/>
</dbReference>
<dbReference type="GO" id="GO:0016990">
    <property type="term" value="F:arginine deiminase activity"/>
    <property type="evidence" value="ECO:0007669"/>
    <property type="project" value="UniProtKB-UniRule"/>
</dbReference>
<dbReference type="PANTHER" id="PTHR47271">
    <property type="entry name" value="ARGININE DEIMINASE"/>
    <property type="match status" value="1"/>
</dbReference>
<dbReference type="Gene3D" id="1.10.3930.10">
    <property type="entry name" value="Arginine deiminase"/>
    <property type="match status" value="1"/>
</dbReference>